<keyword evidence="2" id="KW-0479">Metal-binding</keyword>
<comment type="pathway">
    <text evidence="2">Cofactor biosynthesis; biotin biosynthesis; biotin from 7,8-diaminononanoate: step 1/2.</text>
</comment>
<dbReference type="InterPro" id="IPR027417">
    <property type="entry name" value="P-loop_NTPase"/>
</dbReference>
<dbReference type="CDD" id="cd03109">
    <property type="entry name" value="DTBS"/>
    <property type="match status" value="1"/>
</dbReference>
<evidence type="ECO:0000313" key="3">
    <source>
        <dbReference type="EMBL" id="MFD2095706.1"/>
    </source>
</evidence>
<feature type="active site" evidence="2">
    <location>
        <position position="37"/>
    </location>
</feature>
<feature type="binding site" evidence="2">
    <location>
        <begin position="12"/>
        <end position="17"/>
    </location>
    <ligand>
        <name>ATP</name>
        <dbReference type="ChEBI" id="CHEBI:30616"/>
    </ligand>
</feature>
<dbReference type="SUPFAM" id="SSF52540">
    <property type="entry name" value="P-loop containing nucleoside triphosphate hydrolases"/>
    <property type="match status" value="1"/>
</dbReference>
<dbReference type="PIRSF" id="PIRSF006755">
    <property type="entry name" value="DTB_synth"/>
    <property type="match status" value="1"/>
</dbReference>
<keyword evidence="1 2" id="KW-0093">Biotin biosynthesis</keyword>
<evidence type="ECO:0000313" key="4">
    <source>
        <dbReference type="Proteomes" id="UP001597380"/>
    </source>
</evidence>
<feature type="binding site" evidence="2">
    <location>
        <position position="54"/>
    </location>
    <ligand>
        <name>ATP</name>
        <dbReference type="ChEBI" id="CHEBI:30616"/>
    </ligand>
</feature>
<comment type="subcellular location">
    <subcellularLocation>
        <location evidence="2">Cytoplasm</location>
    </subcellularLocation>
</comment>
<comment type="cofactor">
    <cofactor evidence="2">
        <name>Mg(2+)</name>
        <dbReference type="ChEBI" id="CHEBI:18420"/>
    </cofactor>
</comment>
<comment type="catalytic activity">
    <reaction evidence="2">
        <text>(7R,8S)-7,8-diammoniononanoate + CO2 + ATP = (4R,5S)-dethiobiotin + ADP + phosphate + 3 H(+)</text>
        <dbReference type="Rhea" id="RHEA:15805"/>
        <dbReference type="ChEBI" id="CHEBI:15378"/>
        <dbReference type="ChEBI" id="CHEBI:16526"/>
        <dbReference type="ChEBI" id="CHEBI:30616"/>
        <dbReference type="ChEBI" id="CHEBI:43474"/>
        <dbReference type="ChEBI" id="CHEBI:149469"/>
        <dbReference type="ChEBI" id="CHEBI:149473"/>
        <dbReference type="ChEBI" id="CHEBI:456216"/>
        <dbReference type="EC" id="6.3.3.3"/>
    </reaction>
</comment>
<feature type="binding site" evidence="2">
    <location>
        <position position="54"/>
    </location>
    <ligand>
        <name>Mg(2+)</name>
        <dbReference type="ChEBI" id="CHEBI:18420"/>
    </ligand>
</feature>
<keyword evidence="2" id="KW-0547">Nucleotide-binding</keyword>
<dbReference type="HAMAP" id="MF_00336">
    <property type="entry name" value="BioD"/>
    <property type="match status" value="1"/>
</dbReference>
<name>A0ABW4XJI9_9GAMM</name>
<keyword evidence="4" id="KW-1185">Reference proteome</keyword>
<dbReference type="NCBIfam" id="TIGR00347">
    <property type="entry name" value="bioD"/>
    <property type="match status" value="1"/>
</dbReference>
<dbReference type="EMBL" id="JBHUHT010000009">
    <property type="protein sequence ID" value="MFD2095706.1"/>
    <property type="molecule type" value="Genomic_DNA"/>
</dbReference>
<dbReference type="Gene3D" id="3.40.50.300">
    <property type="entry name" value="P-loop containing nucleotide triphosphate hydrolases"/>
    <property type="match status" value="1"/>
</dbReference>
<dbReference type="GO" id="GO:0004141">
    <property type="term" value="F:dethiobiotin synthase activity"/>
    <property type="evidence" value="ECO:0007669"/>
    <property type="project" value="UniProtKB-EC"/>
</dbReference>
<feature type="binding site" evidence="2">
    <location>
        <position position="115"/>
    </location>
    <ligand>
        <name>Mg(2+)</name>
        <dbReference type="ChEBI" id="CHEBI:18420"/>
    </ligand>
</feature>
<comment type="caution">
    <text evidence="2">Lacks conserved residue(s) required for the propagation of feature annotation.</text>
</comment>
<comment type="caution">
    <text evidence="3">The sequence shown here is derived from an EMBL/GenBank/DDBJ whole genome shotgun (WGS) entry which is preliminary data.</text>
</comment>
<feature type="binding site" evidence="2">
    <location>
        <begin position="115"/>
        <end position="118"/>
    </location>
    <ligand>
        <name>ATP</name>
        <dbReference type="ChEBI" id="CHEBI:30616"/>
    </ligand>
</feature>
<dbReference type="EC" id="6.3.3.3" evidence="2"/>
<dbReference type="PANTHER" id="PTHR43210:SF5">
    <property type="entry name" value="DETHIOBIOTIN SYNTHETASE"/>
    <property type="match status" value="1"/>
</dbReference>
<keyword evidence="2" id="KW-0067">ATP-binding</keyword>
<feature type="binding site" evidence="2">
    <location>
        <position position="16"/>
    </location>
    <ligand>
        <name>Mg(2+)</name>
        <dbReference type="ChEBI" id="CHEBI:18420"/>
    </ligand>
</feature>
<dbReference type="RefSeq" id="WP_345340224.1">
    <property type="nucleotide sequence ID" value="NZ_BAABLI010000014.1"/>
</dbReference>
<gene>
    <name evidence="2 3" type="primary">bioD</name>
    <name evidence="3" type="ORF">ACFSJ3_06895</name>
</gene>
<evidence type="ECO:0000256" key="1">
    <source>
        <dbReference type="ARBA" id="ARBA00022756"/>
    </source>
</evidence>
<reference evidence="4" key="1">
    <citation type="journal article" date="2019" name="Int. J. Syst. Evol. Microbiol.">
        <title>The Global Catalogue of Microorganisms (GCM) 10K type strain sequencing project: providing services to taxonomists for standard genome sequencing and annotation.</title>
        <authorList>
            <consortium name="The Broad Institute Genomics Platform"/>
            <consortium name="The Broad Institute Genome Sequencing Center for Infectious Disease"/>
            <person name="Wu L."/>
            <person name="Ma J."/>
        </authorList>
    </citation>
    <scope>NUCLEOTIDE SEQUENCE [LARGE SCALE GENOMIC DNA]</scope>
    <source>
        <strain evidence="4">CGMCC 1.10992</strain>
    </source>
</reference>
<organism evidence="3 4">
    <name type="scientific">Corallincola platygyrae</name>
    <dbReference type="NCBI Taxonomy" id="1193278"/>
    <lineage>
        <taxon>Bacteria</taxon>
        <taxon>Pseudomonadati</taxon>
        <taxon>Pseudomonadota</taxon>
        <taxon>Gammaproteobacteria</taxon>
        <taxon>Alteromonadales</taxon>
        <taxon>Psychromonadaceae</taxon>
        <taxon>Corallincola</taxon>
    </lineage>
</organism>
<proteinExistence type="inferred from homology"/>
<comment type="similarity">
    <text evidence="2">Belongs to the dethiobiotin synthetase family.</text>
</comment>
<feature type="binding site" evidence="2">
    <location>
        <begin position="175"/>
        <end position="176"/>
    </location>
    <ligand>
        <name>ATP</name>
        <dbReference type="ChEBI" id="CHEBI:30616"/>
    </ligand>
</feature>
<sequence>MKTFFVTGTDTDAGKTYVSCALIRLLIDQGLRVSAFKPVAAGAEWLEGQLKNDDALALLDVINVKRSYDQVNPVCFETPASPHLAAKLDNGVCTLSTLESHYANQPNDADACLVEGAGGWLVPVNDEELLSTLPVSAGWDVVLVVGMKLGCLNHALLTAQQIQADGGQLVGWVANSPSEEMPLYRENVTTLQRMISAPLLGEVGYRGRFLSTPAFDSLRNKLG</sequence>
<protein>
    <recommendedName>
        <fullName evidence="2">ATP-dependent dethiobiotin synthetase BioD</fullName>
        <ecNumber evidence="2">6.3.3.3</ecNumber>
    </recommendedName>
    <alternativeName>
        <fullName evidence="2">DTB synthetase</fullName>
        <shortName evidence="2">DTBS</shortName>
    </alternativeName>
    <alternativeName>
        <fullName evidence="2">Dethiobiotin synthase</fullName>
    </alternativeName>
</protein>
<keyword evidence="2 3" id="KW-0436">Ligase</keyword>
<comment type="function">
    <text evidence="2">Catalyzes a mechanistically unusual reaction, the ATP-dependent insertion of CO2 between the N7 and N8 nitrogen atoms of 7,8-diaminopelargonic acid (DAPA, also called 7,8-diammoniononanoate) to form a ureido ring.</text>
</comment>
<accession>A0ABW4XJI9</accession>
<keyword evidence="2" id="KW-0963">Cytoplasm</keyword>
<dbReference type="Pfam" id="PF13500">
    <property type="entry name" value="AAA_26"/>
    <property type="match status" value="1"/>
</dbReference>
<dbReference type="Proteomes" id="UP001597380">
    <property type="component" value="Unassembled WGS sequence"/>
</dbReference>
<evidence type="ECO:0000256" key="2">
    <source>
        <dbReference type="HAMAP-Rule" id="MF_00336"/>
    </source>
</evidence>
<dbReference type="PANTHER" id="PTHR43210">
    <property type="entry name" value="DETHIOBIOTIN SYNTHETASE"/>
    <property type="match status" value="1"/>
</dbReference>
<keyword evidence="2" id="KW-0460">Magnesium</keyword>
<dbReference type="InterPro" id="IPR004472">
    <property type="entry name" value="DTB_synth_BioD"/>
</dbReference>
<comment type="subunit">
    <text evidence="2">Homodimer.</text>
</comment>